<reference evidence="7 8" key="1">
    <citation type="submission" date="2018-10" db="EMBL/GenBank/DDBJ databases">
        <title>Genomic Encyclopedia of Type Strains, Phase IV (KMG-IV): sequencing the most valuable type-strain genomes for metagenomic binning, comparative biology and taxonomic classification.</title>
        <authorList>
            <person name="Goeker M."/>
        </authorList>
    </citation>
    <scope>NUCLEOTIDE SEQUENCE [LARGE SCALE GENOMIC DNA]</scope>
    <source>
        <strain evidence="7 8">DSM 23841</strain>
    </source>
</reference>
<dbReference type="PANTHER" id="PTHR36504:SF1">
    <property type="entry name" value="LIPOPOLYSACCHARIDE EXPORT SYSTEM PROTEIN LPTA"/>
    <property type="match status" value="1"/>
</dbReference>
<keyword evidence="2 4" id="KW-0732">Signal</keyword>
<dbReference type="InterPro" id="IPR052037">
    <property type="entry name" value="LPS_export_LptA"/>
</dbReference>
<protein>
    <recommendedName>
        <fullName evidence="4">Lipopolysaccharide export system protein LptA</fullName>
    </recommendedName>
</protein>
<comment type="function">
    <text evidence="4">Involved in the assembly of lipopolysaccharide (LPS). Required for the translocation of LPS from the inner membrane to the outer membrane.</text>
</comment>
<dbReference type="GO" id="GO:0017089">
    <property type="term" value="F:glycolipid transfer activity"/>
    <property type="evidence" value="ECO:0007669"/>
    <property type="project" value="TreeGrafter"/>
</dbReference>
<feature type="signal peptide" evidence="4">
    <location>
        <begin position="1"/>
        <end position="20"/>
    </location>
</feature>
<comment type="similarity">
    <text evidence="4">Belongs to the LptA family.</text>
</comment>
<dbReference type="GO" id="GO:0001530">
    <property type="term" value="F:lipopolysaccharide binding"/>
    <property type="evidence" value="ECO:0007669"/>
    <property type="project" value="InterPro"/>
</dbReference>
<dbReference type="Pfam" id="PF03968">
    <property type="entry name" value="LptD_N"/>
    <property type="match status" value="1"/>
</dbReference>
<evidence type="ECO:0000256" key="3">
    <source>
        <dbReference type="ARBA" id="ARBA00022764"/>
    </source>
</evidence>
<evidence type="ECO:0000313" key="8">
    <source>
        <dbReference type="Proteomes" id="UP000270626"/>
    </source>
</evidence>
<dbReference type="GO" id="GO:0043165">
    <property type="term" value="P:Gram-negative-bacterium-type cell outer membrane assembly"/>
    <property type="evidence" value="ECO:0007669"/>
    <property type="project" value="UniProtKB-UniRule"/>
</dbReference>
<comment type="subcellular location">
    <subcellularLocation>
        <location evidence="4">Periplasm</location>
    </subcellularLocation>
</comment>
<feature type="region of interest" description="Disordered" evidence="5">
    <location>
        <begin position="148"/>
        <end position="198"/>
    </location>
</feature>
<gene>
    <name evidence="4" type="primary">lptA</name>
    <name evidence="7" type="ORF">DFR40_2851</name>
</gene>
<comment type="subunit">
    <text evidence="4">Component of the lipopolysaccharide transport and assembly complex.</text>
</comment>
<dbReference type="AlphaFoldDB" id="A0A495VNW4"/>
<evidence type="ECO:0000256" key="4">
    <source>
        <dbReference type="HAMAP-Rule" id="MF_01914"/>
    </source>
</evidence>
<name>A0A495VNW4_9RHOO</name>
<dbReference type="HAMAP" id="MF_01914">
    <property type="entry name" value="LPS_assembly_LptA"/>
    <property type="match status" value="1"/>
</dbReference>
<keyword evidence="1 4" id="KW-0813">Transport</keyword>
<feature type="domain" description="Organic solvent tolerance-like N-terminal" evidence="6">
    <location>
        <begin position="32"/>
        <end position="143"/>
    </location>
</feature>
<dbReference type="EMBL" id="RBXP01000018">
    <property type="protein sequence ID" value="RKT50297.1"/>
    <property type="molecule type" value="Genomic_DNA"/>
</dbReference>
<dbReference type="Gene3D" id="2.60.450.10">
    <property type="entry name" value="Lipopolysaccharide (LPS) transport protein A like domain"/>
    <property type="match status" value="1"/>
</dbReference>
<feature type="compositionally biased region" description="Basic and acidic residues" evidence="5">
    <location>
        <begin position="171"/>
        <end position="187"/>
    </location>
</feature>
<dbReference type="NCBIfam" id="TIGR03002">
    <property type="entry name" value="outer_YhbN_LptA"/>
    <property type="match status" value="1"/>
</dbReference>
<evidence type="ECO:0000313" key="7">
    <source>
        <dbReference type="EMBL" id="RKT50297.1"/>
    </source>
</evidence>
<dbReference type="PANTHER" id="PTHR36504">
    <property type="entry name" value="LIPOPOLYSACCHARIDE EXPORT SYSTEM PROTEIN LPTA"/>
    <property type="match status" value="1"/>
</dbReference>
<dbReference type="GO" id="GO:0015920">
    <property type="term" value="P:lipopolysaccharide transport"/>
    <property type="evidence" value="ECO:0007669"/>
    <property type="project" value="UniProtKB-UniRule"/>
</dbReference>
<dbReference type="RefSeq" id="WP_121459134.1">
    <property type="nucleotide sequence ID" value="NZ_RBXP01000018.1"/>
</dbReference>
<evidence type="ECO:0000256" key="1">
    <source>
        <dbReference type="ARBA" id="ARBA00022448"/>
    </source>
</evidence>
<feature type="chain" id="PRO_5019873942" description="Lipopolysaccharide export system protein LptA" evidence="4">
    <location>
        <begin position="21"/>
        <end position="198"/>
    </location>
</feature>
<evidence type="ECO:0000256" key="5">
    <source>
        <dbReference type="SAM" id="MobiDB-lite"/>
    </source>
</evidence>
<keyword evidence="8" id="KW-1185">Reference proteome</keyword>
<evidence type="ECO:0000259" key="6">
    <source>
        <dbReference type="Pfam" id="PF03968"/>
    </source>
</evidence>
<comment type="caution">
    <text evidence="7">The sequence shown here is derived from an EMBL/GenBank/DDBJ whole genome shotgun (WGS) entry which is preliminary data.</text>
</comment>
<proteinExistence type="inferred from homology"/>
<evidence type="ECO:0000256" key="2">
    <source>
        <dbReference type="ARBA" id="ARBA00022729"/>
    </source>
</evidence>
<organism evidence="7 8">
    <name type="scientific">Azonexus fungiphilus</name>
    <dbReference type="NCBI Taxonomy" id="146940"/>
    <lineage>
        <taxon>Bacteria</taxon>
        <taxon>Pseudomonadati</taxon>
        <taxon>Pseudomonadota</taxon>
        <taxon>Betaproteobacteria</taxon>
        <taxon>Rhodocyclales</taxon>
        <taxon>Azonexaceae</taxon>
        <taxon>Azonexus</taxon>
    </lineage>
</organism>
<keyword evidence="3 4" id="KW-0574">Periplasm</keyword>
<dbReference type="OrthoDB" id="5294855at2"/>
<dbReference type="InterPro" id="IPR014340">
    <property type="entry name" value="LptA"/>
</dbReference>
<dbReference type="GO" id="GO:0009279">
    <property type="term" value="C:cell outer membrane"/>
    <property type="evidence" value="ECO:0007669"/>
    <property type="project" value="TreeGrafter"/>
</dbReference>
<dbReference type="Proteomes" id="UP000270626">
    <property type="component" value="Unassembled WGS sequence"/>
</dbReference>
<dbReference type="GO" id="GO:0030288">
    <property type="term" value="C:outer membrane-bounded periplasmic space"/>
    <property type="evidence" value="ECO:0007669"/>
    <property type="project" value="TreeGrafter"/>
</dbReference>
<accession>A0A495VNW4</accession>
<dbReference type="InterPro" id="IPR005653">
    <property type="entry name" value="OstA-like_N"/>
</dbReference>
<sequence precursor="true">MILRIATLALAIVASQPAIAEKADRDKPMLLEAARMSIDDAKKVQILEGDVVITKGTLILRAERIIISEDQYGFQKGIAFAAPGAKATFRQKREGRDDYVEGEAERIEYNSNSEIAELFHRARIRSGDDEVRGDYVWYDAVSEKFLASASETRDPRSAPARVRAVIQPRNKGSEAARPETRGERLELRGASGIELPAQ</sequence>